<dbReference type="Proteomes" id="UP000292006">
    <property type="component" value="Segment"/>
</dbReference>
<reference evidence="1 2" key="1">
    <citation type="journal article" date="2019" name="PLoS ONE">
        <title>Mycobacteriophage CRB2 defines a new subcluster in mycobacteriophage classification.</title>
        <authorList>
            <person name="Suarez C.A."/>
            <person name="Franceschelli J.J."/>
            <person name="Morbidoni H.R."/>
        </authorList>
    </citation>
    <scope>NUCLEOTIDE SEQUENCE [LARGE SCALE GENOMIC DNA]</scope>
</reference>
<gene>
    <name evidence="1" type="ORF">CRB2_26</name>
</gene>
<proteinExistence type="predicted"/>
<evidence type="ECO:0008006" key="3">
    <source>
        <dbReference type="Google" id="ProtNLM"/>
    </source>
</evidence>
<evidence type="ECO:0000313" key="2">
    <source>
        <dbReference type="Proteomes" id="UP000292006"/>
    </source>
</evidence>
<sequence>MAKIVIEGSITPAAGLARGERREVQDSKEVRAYVAKGFANVVDEESGEVEAAPLPDPIKPPAKNASTEKWAEFVGEHTDIEVAGKDREELQAAYDDFVARSGAPAADES</sequence>
<protein>
    <recommendedName>
        <fullName evidence="3">Tail assembly chaperone</fullName>
    </recommendedName>
</protein>
<organism evidence="1 2">
    <name type="scientific">Mycobacterium phage CRB2</name>
    <dbReference type="NCBI Taxonomy" id="2483623"/>
    <lineage>
        <taxon>Viruses</taxon>
        <taxon>Duplodnaviria</taxon>
        <taxon>Heunggongvirae</taxon>
        <taxon>Uroviricota</taxon>
        <taxon>Caudoviricetes</taxon>
        <taxon>Bclasvirinae</taxon>
        <taxon>Quesadillavirus</taxon>
        <taxon>Quesadillavirus CRB2</taxon>
    </lineage>
</organism>
<evidence type="ECO:0000313" key="1">
    <source>
        <dbReference type="EMBL" id="AYP70012.1"/>
    </source>
</evidence>
<dbReference type="EMBL" id="MK059749">
    <property type="protein sequence ID" value="AYP70012.1"/>
    <property type="molecule type" value="Genomic_DNA"/>
</dbReference>
<accession>A0A455LM03</accession>
<name>A0A455LM03_9CAUD</name>
<keyword evidence="2" id="KW-1185">Reference proteome</keyword>